<reference evidence="1 2" key="1">
    <citation type="journal article" date="2022" name="Nat. Ecol. Evol.">
        <title>A masculinizing supergene underlies an exaggerated male reproductive morph in a spider.</title>
        <authorList>
            <person name="Hendrickx F."/>
            <person name="De Corte Z."/>
            <person name="Sonet G."/>
            <person name="Van Belleghem S.M."/>
            <person name="Kostlbacher S."/>
            <person name="Vangestel C."/>
        </authorList>
    </citation>
    <scope>NUCLEOTIDE SEQUENCE [LARGE SCALE GENOMIC DNA]</scope>
    <source>
        <strain evidence="1">W744_W776</strain>
    </source>
</reference>
<dbReference type="Proteomes" id="UP000827092">
    <property type="component" value="Unassembled WGS sequence"/>
</dbReference>
<dbReference type="EMBL" id="JAFNEN010000020">
    <property type="protein sequence ID" value="KAG8200088.1"/>
    <property type="molecule type" value="Genomic_DNA"/>
</dbReference>
<proteinExistence type="predicted"/>
<organism evidence="1 2">
    <name type="scientific">Oedothorax gibbosus</name>
    <dbReference type="NCBI Taxonomy" id="931172"/>
    <lineage>
        <taxon>Eukaryota</taxon>
        <taxon>Metazoa</taxon>
        <taxon>Ecdysozoa</taxon>
        <taxon>Arthropoda</taxon>
        <taxon>Chelicerata</taxon>
        <taxon>Arachnida</taxon>
        <taxon>Araneae</taxon>
        <taxon>Araneomorphae</taxon>
        <taxon>Entelegynae</taxon>
        <taxon>Araneoidea</taxon>
        <taxon>Linyphiidae</taxon>
        <taxon>Erigoninae</taxon>
        <taxon>Oedothorax</taxon>
    </lineage>
</organism>
<evidence type="ECO:0000313" key="1">
    <source>
        <dbReference type="EMBL" id="KAG8200088.1"/>
    </source>
</evidence>
<gene>
    <name evidence="1" type="ORF">JTE90_001944</name>
</gene>
<keyword evidence="2" id="KW-1185">Reference proteome</keyword>
<name>A0AAV6VWI1_9ARAC</name>
<comment type="caution">
    <text evidence="1">The sequence shown here is derived from an EMBL/GenBank/DDBJ whole genome shotgun (WGS) entry which is preliminary data.</text>
</comment>
<sequence length="73" mass="8245">MFIHKLSIPNDLNTFAKRETTIRTTAALGYQQEWHASSLPREEASTKSSASCKDGVSLRAEATTRAEVCRRYR</sequence>
<accession>A0AAV6VWI1</accession>
<protein>
    <submittedName>
        <fullName evidence="1">Uncharacterized protein</fullName>
    </submittedName>
</protein>
<dbReference type="AlphaFoldDB" id="A0AAV6VWI1"/>
<evidence type="ECO:0000313" key="2">
    <source>
        <dbReference type="Proteomes" id="UP000827092"/>
    </source>
</evidence>